<dbReference type="GeneID" id="37118768"/>
<gene>
    <name evidence="2" type="ORF">BO94DRAFT_611252</name>
</gene>
<comment type="caution">
    <text evidence="2">The sequence shown here is derived from an EMBL/GenBank/DDBJ whole genome shotgun (WGS) entry which is preliminary data.</text>
</comment>
<feature type="region of interest" description="Disordered" evidence="1">
    <location>
        <begin position="133"/>
        <end position="252"/>
    </location>
</feature>
<dbReference type="EMBL" id="MSFK01000043">
    <property type="protein sequence ID" value="PWY68971.1"/>
    <property type="molecule type" value="Genomic_DNA"/>
</dbReference>
<accession>A0A317V6T7</accession>
<dbReference type="AlphaFoldDB" id="A0A317V6T7"/>
<reference evidence="2 3" key="1">
    <citation type="submission" date="2016-12" db="EMBL/GenBank/DDBJ databases">
        <title>The genomes of Aspergillus section Nigri reveals drivers in fungal speciation.</title>
        <authorList>
            <consortium name="DOE Joint Genome Institute"/>
            <person name="Vesth T.C."/>
            <person name="Nybo J."/>
            <person name="Theobald S."/>
            <person name="Brandl J."/>
            <person name="Frisvad J.C."/>
            <person name="Nielsen K.F."/>
            <person name="Lyhne E.K."/>
            <person name="Kogle M.E."/>
            <person name="Kuo A."/>
            <person name="Riley R."/>
            <person name="Clum A."/>
            <person name="Nolan M."/>
            <person name="Lipzen A."/>
            <person name="Salamov A."/>
            <person name="Henrissat B."/>
            <person name="Wiebenga A."/>
            <person name="De Vries R.P."/>
            <person name="Grigoriev I.V."/>
            <person name="Mortensen U.H."/>
            <person name="Andersen M.R."/>
            <person name="Baker S.E."/>
        </authorList>
    </citation>
    <scope>NUCLEOTIDE SEQUENCE [LARGE SCALE GENOMIC DNA]</scope>
    <source>
        <strain evidence="2 3">CBS 115572</strain>
    </source>
</reference>
<name>A0A317V6T7_9EURO</name>
<protein>
    <submittedName>
        <fullName evidence="2">Uncharacterized protein</fullName>
    </submittedName>
</protein>
<dbReference type="RefSeq" id="XP_025462286.1">
    <property type="nucleotide sequence ID" value="XM_025616625.1"/>
</dbReference>
<organism evidence="2 3">
    <name type="scientific">Aspergillus sclerotioniger CBS 115572</name>
    <dbReference type="NCBI Taxonomy" id="1450535"/>
    <lineage>
        <taxon>Eukaryota</taxon>
        <taxon>Fungi</taxon>
        <taxon>Dikarya</taxon>
        <taxon>Ascomycota</taxon>
        <taxon>Pezizomycotina</taxon>
        <taxon>Eurotiomycetes</taxon>
        <taxon>Eurotiomycetidae</taxon>
        <taxon>Eurotiales</taxon>
        <taxon>Aspergillaceae</taxon>
        <taxon>Aspergillus</taxon>
        <taxon>Aspergillus subgen. Circumdati</taxon>
    </lineage>
</organism>
<dbReference type="Proteomes" id="UP000246702">
    <property type="component" value="Unassembled WGS sequence"/>
</dbReference>
<feature type="compositionally biased region" description="Acidic residues" evidence="1">
    <location>
        <begin position="243"/>
        <end position="252"/>
    </location>
</feature>
<keyword evidence="3" id="KW-1185">Reference proteome</keyword>
<feature type="compositionally biased region" description="Polar residues" evidence="1">
    <location>
        <begin position="204"/>
        <end position="219"/>
    </location>
</feature>
<sequence length="252" mass="28345">MSERININDYWACRWQQYFPISSGYRFECDPITRNDISLEIITVTRPQRNRITLVMIVGDSRDEAHTPTYNVCLDERVTHYGFTIRDGQLRTFHRPGPTQRVEPWGGEFQEIMDHDQPSDAISRHLEGILSEFRSNGGSASPGLENDPTPGPRQYSAFLNHPWTDDAPTPSMLPSIERHIEDGGSNGVARNSNVRTRDGRRNPPSLQRSEQSLTANAATNVGHHATNGVSTRRRPRAPPPPDSETDDDMVSG</sequence>
<proteinExistence type="predicted"/>
<evidence type="ECO:0000256" key="1">
    <source>
        <dbReference type="SAM" id="MobiDB-lite"/>
    </source>
</evidence>
<evidence type="ECO:0000313" key="2">
    <source>
        <dbReference type="EMBL" id="PWY68971.1"/>
    </source>
</evidence>
<dbReference type="OrthoDB" id="10451211at2759"/>
<evidence type="ECO:0000313" key="3">
    <source>
        <dbReference type="Proteomes" id="UP000246702"/>
    </source>
</evidence>